<dbReference type="Proteomes" id="UP000324159">
    <property type="component" value="Unassembled WGS sequence"/>
</dbReference>
<evidence type="ECO:0000313" key="2">
    <source>
        <dbReference type="Proteomes" id="UP000324159"/>
    </source>
</evidence>
<evidence type="ECO:0000313" key="1">
    <source>
        <dbReference type="EMBL" id="TYO99900.1"/>
    </source>
</evidence>
<protein>
    <submittedName>
        <fullName evidence="1">Uncharacterized protein</fullName>
    </submittedName>
</protein>
<dbReference type="AlphaFoldDB" id="A0A5D3WM30"/>
<name>A0A5D3WM30_9BACT</name>
<dbReference type="EMBL" id="VNIB01000001">
    <property type="protein sequence ID" value="TYO99900.1"/>
    <property type="molecule type" value="Genomic_DNA"/>
</dbReference>
<proteinExistence type="predicted"/>
<sequence>MTVMNRAGNPGNPRLQERIEVIDQTIDIMERHAASMSAAEDELIEEMRRWDREYKDEHLHSVPRSRKHVR</sequence>
<comment type="caution">
    <text evidence="1">The sequence shown here is derived from an EMBL/GenBank/DDBJ whole genome shotgun (WGS) entry which is preliminary data.</text>
</comment>
<keyword evidence="2" id="KW-1185">Reference proteome</keyword>
<accession>A0A5D3WM30</accession>
<gene>
    <name evidence="1" type="ORF">EDC39_10160</name>
</gene>
<organism evidence="1 2">
    <name type="scientific">Geothermobacter ehrlichii</name>
    <dbReference type="NCBI Taxonomy" id="213224"/>
    <lineage>
        <taxon>Bacteria</taxon>
        <taxon>Pseudomonadati</taxon>
        <taxon>Thermodesulfobacteriota</taxon>
        <taxon>Desulfuromonadia</taxon>
        <taxon>Desulfuromonadales</taxon>
        <taxon>Geothermobacteraceae</taxon>
        <taxon>Geothermobacter</taxon>
    </lineage>
</organism>
<reference evidence="1 2" key="1">
    <citation type="submission" date="2019-07" db="EMBL/GenBank/DDBJ databases">
        <title>Genomic Encyclopedia of Type Strains, Phase IV (KMG-IV): sequencing the most valuable type-strain genomes for metagenomic binning, comparative biology and taxonomic classification.</title>
        <authorList>
            <person name="Goeker M."/>
        </authorList>
    </citation>
    <scope>NUCLEOTIDE SEQUENCE [LARGE SCALE GENOMIC DNA]</scope>
    <source>
        <strain evidence="1 2">SS015</strain>
    </source>
</reference>